<dbReference type="InterPro" id="IPR036250">
    <property type="entry name" value="AcylCo_DH-like_C"/>
</dbReference>
<dbReference type="PANTHER" id="PTHR43884">
    <property type="entry name" value="ACYL-COA DEHYDROGENASE"/>
    <property type="match status" value="1"/>
</dbReference>
<evidence type="ECO:0000313" key="5">
    <source>
        <dbReference type="EMBL" id="MDO3395393.1"/>
    </source>
</evidence>
<dbReference type="Proteomes" id="UP001168363">
    <property type="component" value="Unassembled WGS sequence"/>
</dbReference>
<organism evidence="5 6">
    <name type="scientific">Nocardioides cremeus</name>
    <dbReference type="NCBI Taxonomy" id="3058044"/>
    <lineage>
        <taxon>Bacteria</taxon>
        <taxon>Bacillati</taxon>
        <taxon>Actinomycetota</taxon>
        <taxon>Actinomycetes</taxon>
        <taxon>Propionibacteriales</taxon>
        <taxon>Nocardioidaceae</taxon>
        <taxon>Nocardioides</taxon>
    </lineage>
</organism>
<evidence type="ECO:0000256" key="3">
    <source>
        <dbReference type="ARBA" id="ARBA00023002"/>
    </source>
</evidence>
<dbReference type="EMBL" id="JAULSC010000004">
    <property type="protein sequence ID" value="MDO3395393.1"/>
    <property type="molecule type" value="Genomic_DNA"/>
</dbReference>
<dbReference type="SUPFAM" id="SSF47203">
    <property type="entry name" value="Acyl-CoA dehydrogenase C-terminal domain-like"/>
    <property type="match status" value="1"/>
</dbReference>
<dbReference type="Pfam" id="PF00441">
    <property type="entry name" value="Acyl-CoA_dh_1"/>
    <property type="match status" value="1"/>
</dbReference>
<evidence type="ECO:0000256" key="1">
    <source>
        <dbReference type="ARBA" id="ARBA00022630"/>
    </source>
</evidence>
<name>A0ABT8TN52_9ACTN</name>
<dbReference type="Gene3D" id="1.20.140.10">
    <property type="entry name" value="Butyryl-CoA Dehydrogenase, subunit A, domain 3"/>
    <property type="match status" value="1"/>
</dbReference>
<dbReference type="InterPro" id="IPR009075">
    <property type="entry name" value="AcylCo_DH/oxidase_C"/>
</dbReference>
<gene>
    <name evidence="5" type="ORF">QWJ41_06675</name>
</gene>
<evidence type="ECO:0000256" key="2">
    <source>
        <dbReference type="ARBA" id="ARBA00022827"/>
    </source>
</evidence>
<evidence type="ECO:0000313" key="6">
    <source>
        <dbReference type="Proteomes" id="UP001168363"/>
    </source>
</evidence>
<protein>
    <submittedName>
        <fullName evidence="5">Acyl-CoA dehydrogenase family protein</fullName>
    </submittedName>
</protein>
<sequence length="312" mass="32150">MSLDDATVEVVRGSLREVFATGRPVAPALDELGWAEVLEEDPAIATTVLFGEQGRALASSGLLADTMLAELPGYAPGTHTLLLPHPRLGAHPGPTGVLLASTAEVVVVPRATPDGVVLATIERSSLVTRPAGGFDPGSGWQLVTLGAALQPDSVPVGAAWERAVATGRRALAAEIIGVCTAALELAVTHTSVRHQYGRPLGSFQSVRHQLAEAHAALEAARVTLDVAWSAAEDVAAWAATVAKLRAGATQSTVLRRTVQVLGAMGITLESDMHRYVSRGAALDALLGGHLRLADEVGSAALAGADLHPVVTI</sequence>
<feature type="domain" description="Acyl-CoA dehydrogenase/oxidase C-terminal" evidence="4">
    <location>
        <begin position="163"/>
        <end position="277"/>
    </location>
</feature>
<evidence type="ECO:0000259" key="4">
    <source>
        <dbReference type="Pfam" id="PF00441"/>
    </source>
</evidence>
<keyword evidence="3" id="KW-0560">Oxidoreductase</keyword>
<keyword evidence="6" id="KW-1185">Reference proteome</keyword>
<reference evidence="5" key="1">
    <citation type="submission" date="2023-06" db="EMBL/GenBank/DDBJ databases">
        <title>Genome sequence of Nocardioides sp. SOB44.</title>
        <authorList>
            <person name="Zhang G."/>
        </authorList>
    </citation>
    <scope>NUCLEOTIDE SEQUENCE</scope>
    <source>
        <strain evidence="5">SOB44</strain>
    </source>
</reference>
<dbReference type="RefSeq" id="WP_302706702.1">
    <property type="nucleotide sequence ID" value="NZ_JAULSC010000004.1"/>
</dbReference>
<proteinExistence type="predicted"/>
<keyword evidence="2" id="KW-0274">FAD</keyword>
<dbReference type="PANTHER" id="PTHR43884:SF20">
    <property type="entry name" value="ACYL-COA DEHYDROGENASE FADE28"/>
    <property type="match status" value="1"/>
</dbReference>
<comment type="caution">
    <text evidence="5">The sequence shown here is derived from an EMBL/GenBank/DDBJ whole genome shotgun (WGS) entry which is preliminary data.</text>
</comment>
<keyword evidence="1" id="KW-0285">Flavoprotein</keyword>
<accession>A0ABT8TN52</accession>